<gene>
    <name evidence="2" type="ORF">C0197_00345</name>
</gene>
<reference evidence="2 3" key="1">
    <citation type="submission" date="2018-01" db="EMBL/GenBank/DDBJ databases">
        <title>Metagenomic assembled genomes from two thermal pools in the Uzon Caldera, Kamchatka, Russia.</title>
        <authorList>
            <person name="Wilkins L."/>
            <person name="Ettinger C."/>
        </authorList>
    </citation>
    <scope>NUCLEOTIDE SEQUENCE [LARGE SCALE GENOMIC DNA]</scope>
    <source>
        <strain evidence="2">ZAV-15</strain>
    </source>
</reference>
<dbReference type="EMBL" id="PNIE01000005">
    <property type="protein sequence ID" value="PMP64538.1"/>
    <property type="molecule type" value="Genomic_DNA"/>
</dbReference>
<proteinExistence type="predicted"/>
<comment type="caution">
    <text evidence="2">The sequence shown here is derived from an EMBL/GenBank/DDBJ whole genome shotgun (WGS) entry which is preliminary data.</text>
</comment>
<sequence>MQARWVEHLIKAWDTFLEDIFSFVPEDTKKHLKNAKKEILLAFKSALEEKIKDLEEEKKEVKKIKVEKEK</sequence>
<evidence type="ECO:0000313" key="3">
    <source>
        <dbReference type="Proteomes" id="UP000235731"/>
    </source>
</evidence>
<feature type="coiled-coil region" evidence="1">
    <location>
        <begin position="37"/>
        <end position="67"/>
    </location>
</feature>
<accession>A0A2N7PLH1</accession>
<dbReference type="Proteomes" id="UP000235731">
    <property type="component" value="Unassembled WGS sequence"/>
</dbReference>
<keyword evidence="1" id="KW-0175">Coiled coil</keyword>
<organism evidence="2 3">
    <name type="scientific">Caldimicrobium thiodismutans</name>
    <dbReference type="NCBI Taxonomy" id="1653476"/>
    <lineage>
        <taxon>Bacteria</taxon>
        <taxon>Pseudomonadati</taxon>
        <taxon>Thermodesulfobacteriota</taxon>
        <taxon>Thermodesulfobacteria</taxon>
        <taxon>Thermodesulfobacteriales</taxon>
        <taxon>Thermodesulfobacteriaceae</taxon>
        <taxon>Caldimicrobium</taxon>
    </lineage>
</organism>
<name>A0A2N7PLH1_9BACT</name>
<dbReference type="AlphaFoldDB" id="A0A2N7PLH1"/>
<evidence type="ECO:0000313" key="2">
    <source>
        <dbReference type="EMBL" id="PMP64538.1"/>
    </source>
</evidence>
<protein>
    <submittedName>
        <fullName evidence="2">Uncharacterized protein</fullName>
    </submittedName>
</protein>
<evidence type="ECO:0000256" key="1">
    <source>
        <dbReference type="SAM" id="Coils"/>
    </source>
</evidence>